<dbReference type="AlphaFoldDB" id="A0A0L0FGI4"/>
<dbReference type="GeneID" id="25912105"/>
<keyword evidence="2" id="KW-1185">Reference proteome</keyword>
<feature type="non-terminal residue" evidence="1">
    <location>
        <position position="128"/>
    </location>
</feature>
<dbReference type="EMBL" id="KQ243373">
    <property type="protein sequence ID" value="KNC75880.1"/>
    <property type="molecule type" value="Genomic_DNA"/>
</dbReference>
<protein>
    <submittedName>
        <fullName evidence="1">Uncharacterized protein</fullName>
    </submittedName>
</protein>
<reference evidence="1 2" key="1">
    <citation type="submission" date="2011-02" db="EMBL/GenBank/DDBJ databases">
        <title>The Genome Sequence of Sphaeroforma arctica JP610.</title>
        <authorList>
            <consortium name="The Broad Institute Genome Sequencing Platform"/>
            <person name="Russ C."/>
            <person name="Cuomo C."/>
            <person name="Young S.K."/>
            <person name="Zeng Q."/>
            <person name="Gargeya S."/>
            <person name="Alvarado L."/>
            <person name="Berlin A."/>
            <person name="Chapman S.B."/>
            <person name="Chen Z."/>
            <person name="Freedman E."/>
            <person name="Gellesch M."/>
            <person name="Goldberg J."/>
            <person name="Griggs A."/>
            <person name="Gujja S."/>
            <person name="Heilman E."/>
            <person name="Heiman D."/>
            <person name="Howarth C."/>
            <person name="Mehta T."/>
            <person name="Neiman D."/>
            <person name="Pearson M."/>
            <person name="Roberts A."/>
            <person name="Saif S."/>
            <person name="Shea T."/>
            <person name="Shenoy N."/>
            <person name="Sisk P."/>
            <person name="Stolte C."/>
            <person name="Sykes S."/>
            <person name="White J."/>
            <person name="Yandava C."/>
            <person name="Burger G."/>
            <person name="Gray M.W."/>
            <person name="Holland P.W.H."/>
            <person name="King N."/>
            <person name="Lang F.B.F."/>
            <person name="Roger A.J."/>
            <person name="Ruiz-Trillo I."/>
            <person name="Haas B."/>
            <person name="Nusbaum C."/>
            <person name="Birren B."/>
        </authorList>
    </citation>
    <scope>NUCLEOTIDE SEQUENCE [LARGE SCALE GENOMIC DNA]</scope>
    <source>
        <strain evidence="1 2">JP610</strain>
    </source>
</reference>
<dbReference type="Proteomes" id="UP000054560">
    <property type="component" value="Unassembled WGS sequence"/>
</dbReference>
<proteinExistence type="predicted"/>
<gene>
    <name evidence="1" type="ORF">SARC_11601</name>
</gene>
<dbReference type="RefSeq" id="XP_014149782.1">
    <property type="nucleotide sequence ID" value="XM_014294307.1"/>
</dbReference>
<accession>A0A0L0FGI4</accession>
<evidence type="ECO:0000313" key="2">
    <source>
        <dbReference type="Proteomes" id="UP000054560"/>
    </source>
</evidence>
<sequence length="128" mass="14572">MVYINDTVMRVNMSVFEHMFASFIQDTKDQETSRQDGNKADVSSDSIKAVDTKSISDRIDRKTVKGHCRDLMPDTIPKVTSNLSPCGERKERAYSYQKKSLAHNNLEETDVDVVDYKVCAGIFAKFRL</sequence>
<name>A0A0L0FGI4_9EUKA</name>
<evidence type="ECO:0000313" key="1">
    <source>
        <dbReference type="EMBL" id="KNC75880.1"/>
    </source>
</evidence>
<organism evidence="1 2">
    <name type="scientific">Sphaeroforma arctica JP610</name>
    <dbReference type="NCBI Taxonomy" id="667725"/>
    <lineage>
        <taxon>Eukaryota</taxon>
        <taxon>Ichthyosporea</taxon>
        <taxon>Ichthyophonida</taxon>
        <taxon>Sphaeroforma</taxon>
    </lineage>
</organism>